<comment type="caution">
    <text evidence="2">The sequence shown here is derived from an EMBL/GenBank/DDBJ whole genome shotgun (WGS) entry which is preliminary data.</text>
</comment>
<protein>
    <submittedName>
        <fullName evidence="2">Protein phosphatase 2C domain-containing protein</fullName>
    </submittedName>
</protein>
<dbReference type="EMBL" id="JAWDIQ010000002">
    <property type="protein sequence ID" value="MDY0409224.1"/>
    <property type="molecule type" value="Genomic_DNA"/>
</dbReference>
<dbReference type="Gene3D" id="3.60.40.10">
    <property type="entry name" value="PPM-type phosphatase domain"/>
    <property type="match status" value="1"/>
</dbReference>
<reference evidence="2 3" key="1">
    <citation type="submission" date="2023-10" db="EMBL/GenBank/DDBJ databases">
        <title>Virgibacillus soli CC-YMP-6 genome.</title>
        <authorList>
            <person name="Miliotis G."/>
            <person name="Sengupta P."/>
            <person name="Hameed A."/>
            <person name="Chuvochina M."/>
            <person name="Mcdonagh F."/>
            <person name="Simpson A.C."/>
            <person name="Singh N.K."/>
            <person name="Rekha P.D."/>
            <person name="Raman K."/>
            <person name="Hugenholtz P."/>
            <person name="Venkateswaran K."/>
        </authorList>
    </citation>
    <scope>NUCLEOTIDE SEQUENCE [LARGE SCALE GENOMIC DNA]</scope>
    <source>
        <strain evidence="2 3">CC-YMP-6</strain>
    </source>
</reference>
<keyword evidence="3" id="KW-1185">Reference proteome</keyword>
<dbReference type="RefSeq" id="WP_320380029.1">
    <property type="nucleotide sequence ID" value="NZ_JAWDIQ010000002.1"/>
</dbReference>
<evidence type="ECO:0000259" key="1">
    <source>
        <dbReference type="PROSITE" id="PS51746"/>
    </source>
</evidence>
<dbReference type="Proteomes" id="UP001275315">
    <property type="component" value="Unassembled WGS sequence"/>
</dbReference>
<dbReference type="Pfam" id="PF13672">
    <property type="entry name" value="PP2C_2"/>
    <property type="match status" value="1"/>
</dbReference>
<gene>
    <name evidence="2" type="ORF">RWD45_12440</name>
</gene>
<dbReference type="PROSITE" id="PS51746">
    <property type="entry name" value="PPM_2"/>
    <property type="match status" value="1"/>
</dbReference>
<accession>A0ABU5CSA6</accession>
<proteinExistence type="predicted"/>
<sequence length="285" mass="31730">MKLTYVHQIGDKEINEDAYVINADAAIYAVLDGATGISGIPGYVASHTVEKELSHAAPSAELFQIVEAANRMLSEQNLAYFSKHYQYAQRLTDIPKEQRGSTGLAAIKFASDMTSFQFVHAGDCMIFLLYENGDIRAITYDVVQYFDQIGMEALMDLRGKAAYASAPFPELMQKVKPTLLNNRLKLNTSEGYGIIDGSPEAMQHVECGKISLKRVKKILLVSDGLSMPVTYGDATSWEKTATFAFENGLDALCKEIQQLENNDPNCQHYPRFKKSDDKTGLMIEW</sequence>
<dbReference type="InterPro" id="IPR001932">
    <property type="entry name" value="PPM-type_phosphatase-like_dom"/>
</dbReference>
<organism evidence="2 3">
    <name type="scientific">Paracerasibacillus soli</name>
    <dbReference type="NCBI Taxonomy" id="480284"/>
    <lineage>
        <taxon>Bacteria</taxon>
        <taxon>Bacillati</taxon>
        <taxon>Bacillota</taxon>
        <taxon>Bacilli</taxon>
        <taxon>Bacillales</taxon>
        <taxon>Bacillaceae</taxon>
        <taxon>Paracerasibacillus</taxon>
    </lineage>
</organism>
<evidence type="ECO:0000313" key="2">
    <source>
        <dbReference type="EMBL" id="MDY0409224.1"/>
    </source>
</evidence>
<name>A0ABU5CSA6_9BACI</name>
<evidence type="ECO:0000313" key="3">
    <source>
        <dbReference type="Proteomes" id="UP001275315"/>
    </source>
</evidence>
<dbReference type="InterPro" id="IPR036457">
    <property type="entry name" value="PPM-type-like_dom_sf"/>
</dbReference>
<feature type="domain" description="PPM-type phosphatase" evidence="1">
    <location>
        <begin position="2"/>
        <end position="259"/>
    </location>
</feature>
<dbReference type="SUPFAM" id="SSF81606">
    <property type="entry name" value="PP2C-like"/>
    <property type="match status" value="1"/>
</dbReference>